<accession>A0A9X3R8D3</accession>
<dbReference type="EMBL" id="JAPZVI010000073">
    <property type="protein sequence ID" value="MCZ8406069.1"/>
    <property type="molecule type" value="Genomic_DNA"/>
</dbReference>
<proteinExistence type="predicted"/>
<dbReference type="Proteomes" id="UP001141992">
    <property type="component" value="Unassembled WGS sequence"/>
</dbReference>
<evidence type="ECO:0000313" key="1">
    <source>
        <dbReference type="EMBL" id="MCZ8406068.1"/>
    </source>
</evidence>
<dbReference type="AlphaFoldDB" id="A0A9X3R8D3"/>
<comment type="caution">
    <text evidence="1">The sequence shown here is derived from an EMBL/GenBank/DDBJ whole genome shotgun (WGS) entry which is preliminary data.</text>
</comment>
<sequence>QNGESVELVDRHDEVYFDMLGEVLERLIDDGRWRQIDVSILDAKAARKRQAVPA</sequence>
<protein>
    <submittedName>
        <fullName evidence="1">GTPase</fullName>
    </submittedName>
</protein>
<feature type="non-terminal residue" evidence="1">
    <location>
        <position position="1"/>
    </location>
</feature>
<evidence type="ECO:0000313" key="3">
    <source>
        <dbReference type="Proteomes" id="UP001141992"/>
    </source>
</evidence>
<name>A0A9X3R8D3_ALCXX</name>
<organism evidence="1 3">
    <name type="scientific">Alcaligenes xylosoxydans xylosoxydans</name>
    <name type="common">Achromobacter xylosoxidans</name>
    <dbReference type="NCBI Taxonomy" id="85698"/>
    <lineage>
        <taxon>Bacteria</taxon>
        <taxon>Pseudomonadati</taxon>
        <taxon>Pseudomonadota</taxon>
        <taxon>Betaproteobacteria</taxon>
        <taxon>Burkholderiales</taxon>
        <taxon>Alcaligenaceae</taxon>
        <taxon>Achromobacter</taxon>
    </lineage>
</organism>
<evidence type="ECO:0000313" key="2">
    <source>
        <dbReference type="EMBL" id="MCZ8406069.1"/>
    </source>
</evidence>
<gene>
    <name evidence="1" type="ORF">O9570_31850</name>
    <name evidence="2" type="ORF">O9570_31855</name>
</gene>
<reference evidence="1" key="1">
    <citation type="submission" date="2022-12" db="EMBL/GenBank/DDBJ databases">
        <authorList>
            <person name="Voronina O.L."/>
            <person name="Kunda M.S."/>
            <person name="Ryzhova N."/>
            <person name="Aksenova E.I."/>
        </authorList>
    </citation>
    <scope>NUCLEOTIDE SEQUENCE</scope>
    <source>
        <strain evidence="1">SCCH136:Ach223948</strain>
    </source>
</reference>
<dbReference type="EMBL" id="JAPZVI010000072">
    <property type="protein sequence ID" value="MCZ8406068.1"/>
    <property type="molecule type" value="Genomic_DNA"/>
</dbReference>